<dbReference type="AlphaFoldDB" id="A0A3D9L3B6"/>
<comment type="caution">
    <text evidence="5">The sequence shown here is derived from an EMBL/GenBank/DDBJ whole genome shotgun (WGS) entry which is preliminary data.</text>
</comment>
<organism evidence="5 6">
    <name type="scientific">Marinoscillum furvescens DSM 4134</name>
    <dbReference type="NCBI Taxonomy" id="1122208"/>
    <lineage>
        <taxon>Bacteria</taxon>
        <taxon>Pseudomonadati</taxon>
        <taxon>Bacteroidota</taxon>
        <taxon>Cytophagia</taxon>
        <taxon>Cytophagales</taxon>
        <taxon>Reichenbachiellaceae</taxon>
        <taxon>Marinoscillum</taxon>
    </lineage>
</organism>
<dbReference type="InterPro" id="IPR012910">
    <property type="entry name" value="Plug_dom"/>
</dbReference>
<keyword evidence="3" id="KW-0998">Cell outer membrane</keyword>
<dbReference type="Gene3D" id="2.40.170.20">
    <property type="entry name" value="TonB-dependent receptor, beta-barrel domain"/>
    <property type="match status" value="1"/>
</dbReference>
<keyword evidence="5" id="KW-0675">Receptor</keyword>
<dbReference type="Proteomes" id="UP000256779">
    <property type="component" value="Unassembled WGS sequence"/>
</dbReference>
<evidence type="ECO:0000256" key="3">
    <source>
        <dbReference type="ARBA" id="ARBA00023237"/>
    </source>
</evidence>
<dbReference type="OrthoDB" id="1111684at2"/>
<dbReference type="SUPFAM" id="SSF56935">
    <property type="entry name" value="Porins"/>
    <property type="match status" value="1"/>
</dbReference>
<protein>
    <submittedName>
        <fullName evidence="5">TonB-dependent receptor-like protein</fullName>
    </submittedName>
</protein>
<dbReference type="RefSeq" id="WP_115868393.1">
    <property type="nucleotide sequence ID" value="NZ_QREG01000011.1"/>
</dbReference>
<dbReference type="Gene3D" id="2.170.130.10">
    <property type="entry name" value="TonB-dependent receptor, plug domain"/>
    <property type="match status" value="1"/>
</dbReference>
<dbReference type="Pfam" id="PF07715">
    <property type="entry name" value="Plug"/>
    <property type="match status" value="1"/>
</dbReference>
<evidence type="ECO:0000313" key="5">
    <source>
        <dbReference type="EMBL" id="RED97861.1"/>
    </source>
</evidence>
<dbReference type="SUPFAM" id="SSF49464">
    <property type="entry name" value="Carboxypeptidase regulatory domain-like"/>
    <property type="match status" value="1"/>
</dbReference>
<keyword evidence="6" id="KW-1185">Reference proteome</keyword>
<gene>
    <name evidence="5" type="ORF">C7460_1112</name>
</gene>
<dbReference type="EMBL" id="QREG01000011">
    <property type="protein sequence ID" value="RED97861.1"/>
    <property type="molecule type" value="Genomic_DNA"/>
</dbReference>
<dbReference type="InterPro" id="IPR008969">
    <property type="entry name" value="CarboxyPept-like_regulatory"/>
</dbReference>
<evidence type="ECO:0000259" key="4">
    <source>
        <dbReference type="Pfam" id="PF07715"/>
    </source>
</evidence>
<keyword evidence="2" id="KW-0472">Membrane</keyword>
<dbReference type="Pfam" id="PF13715">
    <property type="entry name" value="CarbopepD_reg_2"/>
    <property type="match status" value="1"/>
</dbReference>
<accession>A0A3D9L3B6</accession>
<dbReference type="InterPro" id="IPR037066">
    <property type="entry name" value="Plug_dom_sf"/>
</dbReference>
<dbReference type="InterPro" id="IPR036942">
    <property type="entry name" value="Beta-barrel_TonB_sf"/>
</dbReference>
<reference evidence="5 6" key="1">
    <citation type="submission" date="2018-07" db="EMBL/GenBank/DDBJ databases">
        <title>Genomic Encyclopedia of Type Strains, Phase IV (KMG-IV): sequencing the most valuable type-strain genomes for metagenomic binning, comparative biology and taxonomic classification.</title>
        <authorList>
            <person name="Goeker M."/>
        </authorList>
    </citation>
    <scope>NUCLEOTIDE SEQUENCE [LARGE SCALE GENOMIC DNA]</scope>
    <source>
        <strain evidence="5 6">DSM 4134</strain>
    </source>
</reference>
<dbReference type="GO" id="GO:0009279">
    <property type="term" value="C:cell outer membrane"/>
    <property type="evidence" value="ECO:0007669"/>
    <property type="project" value="UniProtKB-SubCell"/>
</dbReference>
<sequence length="834" mass="94138">MNRWISLIVLTLSLLFPGYQPLIAQEKDISLEAYFELLEAQYDVHFNYVGSQVGHLKLAPPPDSLTLMEAITFVGANFNLKVEGIENDYFLIHPNITRACGKVVNPQGSPIEGVSVRTEGTFSRTDSSGYFELDLSSADSLITFQHVAYKPRQVRITRQPSPCLPIVLHESITELEAVTVQHYVAPGISKNSNGAIALNLSEIGVLAGMTEADVLHSLQVLPGIQSFNETVSHLNIRGASNDQHNLSWEGIRLYQPGHFFGLITAVNPRITNRVRVIKNGTPARYGGGTSGHILMQAADQQNTSLVAEAGANMLYGDVLLKAPLANDSGLQLAARIGPGNLIATPTYQRYYNRAFNDTEVRAQVRNPDIIQTKEQFTFQDFTAQLFRKINNHNHLSFNSLYIQNELSYQQRQSSNAQDENRESSLAQGSLLLGLSHTYSRKKWSLLSSFHYSEYLLSATNNDVTNSQRLDQENEVLDVGLREEWTYSPNQNWRWVIGGSFQELGVRNYRTINRPEFRSDIKEVMRVLAPYGSVDWTSPTLRTRVYGGLRSSIFLPLNKVVVEPRLSITHALSSKMYVEAKAERKSQHLTQIIDFQDDFLGVEKRKWVLANEENIPLLVSHQVSVGPSVETKNWLLSVEGFYRHINGVASASQGFQNQYERSRVDGETSSYGMEALINPQFETFSGWLNYTWTYNHYFFGDLVPPEFRSNFDIRHLISSGIRIEIDQFTLSTAANWHTGRPYTPLDDAASQEANALVFAVPNSANLPHYFRWDLSAGYQRQWSEHLVGTVGISLWNLTNRTNVVNSYYIYEDSPERIDNQALGFTPNLQLRIAFQ</sequence>
<comment type="subcellular location">
    <subcellularLocation>
        <location evidence="1">Cell outer membrane</location>
    </subcellularLocation>
</comment>
<evidence type="ECO:0000313" key="6">
    <source>
        <dbReference type="Proteomes" id="UP000256779"/>
    </source>
</evidence>
<proteinExistence type="predicted"/>
<feature type="domain" description="TonB-dependent receptor plug" evidence="4">
    <location>
        <begin position="213"/>
        <end position="291"/>
    </location>
</feature>
<evidence type="ECO:0000256" key="2">
    <source>
        <dbReference type="ARBA" id="ARBA00023136"/>
    </source>
</evidence>
<name>A0A3D9L3B6_MARFU</name>
<evidence type="ECO:0000256" key="1">
    <source>
        <dbReference type="ARBA" id="ARBA00004442"/>
    </source>
</evidence>